<evidence type="ECO:0000256" key="1">
    <source>
        <dbReference type="SAM" id="MobiDB-lite"/>
    </source>
</evidence>
<feature type="region of interest" description="Disordered" evidence="1">
    <location>
        <begin position="18"/>
        <end position="43"/>
    </location>
</feature>
<sequence>MLARRRRRRRRRVFRLVGGGGAEGRGGVGRGEPSRHQPLPLGCGGDTEKDLKLVVVEVMVVAVGMVVVNVVGGGPVGSRAAGQQDRCSDKAVVYECRSLVGEGASSQWRRGRAGVVGSEGSTSVRRLAEKGVGGAEKRARTGARGTLHEAMSSQTLGSLPGTAKFKTWQGVSDFGRVSLQEVKSITTGEAHDAGLCAVTMVHEAPHVECCGELIEITSQDL</sequence>
<proteinExistence type="predicted"/>
<dbReference type="EMBL" id="VSRR010003739">
    <property type="protein sequence ID" value="MPC37295.1"/>
    <property type="molecule type" value="Genomic_DNA"/>
</dbReference>
<dbReference type="Proteomes" id="UP000324222">
    <property type="component" value="Unassembled WGS sequence"/>
</dbReference>
<comment type="caution">
    <text evidence="2">The sequence shown here is derived from an EMBL/GenBank/DDBJ whole genome shotgun (WGS) entry which is preliminary data.</text>
</comment>
<protein>
    <submittedName>
        <fullName evidence="2">Uncharacterized protein</fullName>
    </submittedName>
</protein>
<keyword evidence="3" id="KW-1185">Reference proteome</keyword>
<dbReference type="AlphaFoldDB" id="A0A5B7EV35"/>
<accession>A0A5B7EV35</accession>
<gene>
    <name evidence="2" type="ORF">E2C01_030769</name>
</gene>
<reference evidence="2 3" key="1">
    <citation type="submission" date="2019-05" db="EMBL/GenBank/DDBJ databases">
        <title>Another draft genome of Portunus trituberculatus and its Hox gene families provides insights of decapod evolution.</title>
        <authorList>
            <person name="Jeong J.-H."/>
            <person name="Song I."/>
            <person name="Kim S."/>
            <person name="Choi T."/>
            <person name="Kim D."/>
            <person name="Ryu S."/>
            <person name="Kim W."/>
        </authorList>
    </citation>
    <scope>NUCLEOTIDE SEQUENCE [LARGE SCALE GENOMIC DNA]</scope>
    <source>
        <tissue evidence="2">Muscle</tissue>
    </source>
</reference>
<feature type="compositionally biased region" description="Gly residues" evidence="1">
    <location>
        <begin position="18"/>
        <end position="30"/>
    </location>
</feature>
<name>A0A5B7EV35_PORTR</name>
<evidence type="ECO:0000313" key="3">
    <source>
        <dbReference type="Proteomes" id="UP000324222"/>
    </source>
</evidence>
<organism evidence="2 3">
    <name type="scientific">Portunus trituberculatus</name>
    <name type="common">Swimming crab</name>
    <name type="synonym">Neptunus trituberculatus</name>
    <dbReference type="NCBI Taxonomy" id="210409"/>
    <lineage>
        <taxon>Eukaryota</taxon>
        <taxon>Metazoa</taxon>
        <taxon>Ecdysozoa</taxon>
        <taxon>Arthropoda</taxon>
        <taxon>Crustacea</taxon>
        <taxon>Multicrustacea</taxon>
        <taxon>Malacostraca</taxon>
        <taxon>Eumalacostraca</taxon>
        <taxon>Eucarida</taxon>
        <taxon>Decapoda</taxon>
        <taxon>Pleocyemata</taxon>
        <taxon>Brachyura</taxon>
        <taxon>Eubrachyura</taxon>
        <taxon>Portunoidea</taxon>
        <taxon>Portunidae</taxon>
        <taxon>Portuninae</taxon>
        <taxon>Portunus</taxon>
    </lineage>
</organism>
<evidence type="ECO:0000313" key="2">
    <source>
        <dbReference type="EMBL" id="MPC37295.1"/>
    </source>
</evidence>